<keyword evidence="2" id="KW-0804">Transcription</keyword>
<dbReference type="EMBL" id="JALIDZ010000010">
    <property type="protein sequence ID" value="MCT8974146.1"/>
    <property type="molecule type" value="Genomic_DNA"/>
</dbReference>
<dbReference type="PANTHER" id="PTHR43130:SF3">
    <property type="entry name" value="HTH-TYPE TRANSCRIPTIONAL REGULATOR RV1931C"/>
    <property type="match status" value="1"/>
</dbReference>
<dbReference type="PANTHER" id="PTHR43130">
    <property type="entry name" value="ARAC-FAMILY TRANSCRIPTIONAL REGULATOR"/>
    <property type="match status" value="1"/>
</dbReference>
<dbReference type="GO" id="GO:0003700">
    <property type="term" value="F:DNA-binding transcription factor activity"/>
    <property type="evidence" value="ECO:0007669"/>
    <property type="project" value="InterPro"/>
</dbReference>
<dbReference type="Gene3D" id="3.40.50.880">
    <property type="match status" value="1"/>
</dbReference>
<dbReference type="GO" id="GO:0043565">
    <property type="term" value="F:sequence-specific DNA binding"/>
    <property type="evidence" value="ECO:0007669"/>
    <property type="project" value="InterPro"/>
</dbReference>
<dbReference type="Proteomes" id="UP001320898">
    <property type="component" value="Unassembled WGS sequence"/>
</dbReference>
<feature type="domain" description="HTH araC/xylS-type" evidence="3">
    <location>
        <begin position="219"/>
        <end position="317"/>
    </location>
</feature>
<reference evidence="4 5" key="1">
    <citation type="submission" date="2022-04" db="EMBL/GenBank/DDBJ databases">
        <authorList>
            <person name="Ye Y.-Q."/>
            <person name="Du Z.-J."/>
        </authorList>
    </citation>
    <scope>NUCLEOTIDE SEQUENCE [LARGE SCALE GENOMIC DNA]</scope>
    <source>
        <strain evidence="4 5">A6E488</strain>
    </source>
</reference>
<dbReference type="InterPro" id="IPR002818">
    <property type="entry name" value="DJ-1/PfpI"/>
</dbReference>
<evidence type="ECO:0000256" key="2">
    <source>
        <dbReference type="ARBA" id="ARBA00023163"/>
    </source>
</evidence>
<gene>
    <name evidence="4" type="ORF">MUB46_19955</name>
</gene>
<dbReference type="Pfam" id="PF01965">
    <property type="entry name" value="DJ-1_PfpI"/>
    <property type="match status" value="1"/>
</dbReference>
<dbReference type="InterPro" id="IPR018060">
    <property type="entry name" value="HTH_AraC"/>
</dbReference>
<dbReference type="AlphaFoldDB" id="A0AAW5R636"/>
<dbReference type="SUPFAM" id="SSF52317">
    <property type="entry name" value="Class I glutamine amidotransferase-like"/>
    <property type="match status" value="1"/>
</dbReference>
<organism evidence="4 5">
    <name type="scientific">Microbaculum marinisediminis</name>
    <dbReference type="NCBI Taxonomy" id="2931392"/>
    <lineage>
        <taxon>Bacteria</taxon>
        <taxon>Pseudomonadati</taxon>
        <taxon>Pseudomonadota</taxon>
        <taxon>Alphaproteobacteria</taxon>
        <taxon>Hyphomicrobiales</taxon>
        <taxon>Tepidamorphaceae</taxon>
        <taxon>Microbaculum</taxon>
    </lineage>
</organism>
<evidence type="ECO:0000256" key="1">
    <source>
        <dbReference type="ARBA" id="ARBA00023015"/>
    </source>
</evidence>
<dbReference type="InterPro" id="IPR029062">
    <property type="entry name" value="Class_I_gatase-like"/>
</dbReference>
<name>A0AAW5R636_9HYPH</name>
<dbReference type="SUPFAM" id="SSF46689">
    <property type="entry name" value="Homeodomain-like"/>
    <property type="match status" value="2"/>
</dbReference>
<dbReference type="InterPro" id="IPR052158">
    <property type="entry name" value="INH-QAR"/>
</dbReference>
<dbReference type="SMART" id="SM00342">
    <property type="entry name" value="HTH_ARAC"/>
    <property type="match status" value="1"/>
</dbReference>
<protein>
    <submittedName>
        <fullName evidence="4">GlxA family transcriptional regulator</fullName>
    </submittedName>
</protein>
<comment type="caution">
    <text evidence="4">The sequence shown here is derived from an EMBL/GenBank/DDBJ whole genome shotgun (WGS) entry which is preliminary data.</text>
</comment>
<dbReference type="Gene3D" id="1.10.10.60">
    <property type="entry name" value="Homeodomain-like"/>
    <property type="match status" value="1"/>
</dbReference>
<proteinExistence type="predicted"/>
<dbReference type="CDD" id="cd03137">
    <property type="entry name" value="GATase1_AraC_1"/>
    <property type="match status" value="1"/>
</dbReference>
<accession>A0AAW5R636</accession>
<dbReference type="Pfam" id="PF12833">
    <property type="entry name" value="HTH_18"/>
    <property type="match status" value="1"/>
</dbReference>
<sequence>MAKRDIALVIHDGVQSLDVAGPLDVFSEANGFLAEGEGYRCLLLAGTTALIRASNGTPMAAHMRFADASRVFHTVLVAGGPGLPEGSEDAIMSAWLRDWGARAARYGSICTGAFALGHAGLLDGRLVTTHWQNAACLAEAFPAARVEHDRIFARDGRLVTSAGVTAGIDLALALVGEDHGEHVALACAKRLVVAAQRQGGQSQFSPFLLPRSDPETPLGKVQAYVMENLDEPFPVRRLAAIAGTSSRSLARLFVKELGVTPHEFIENIRLDHARNLLEASDLALKAIAFDCGFGSSEQMRSVFQRRLGLSPLRYRENFRTTRPGAD</sequence>
<dbReference type="InterPro" id="IPR009057">
    <property type="entry name" value="Homeodomain-like_sf"/>
</dbReference>
<evidence type="ECO:0000259" key="3">
    <source>
        <dbReference type="PROSITE" id="PS01124"/>
    </source>
</evidence>
<keyword evidence="5" id="KW-1185">Reference proteome</keyword>
<dbReference type="RefSeq" id="WP_261617726.1">
    <property type="nucleotide sequence ID" value="NZ_JALIDZ010000010.1"/>
</dbReference>
<dbReference type="PROSITE" id="PS01124">
    <property type="entry name" value="HTH_ARAC_FAMILY_2"/>
    <property type="match status" value="1"/>
</dbReference>
<keyword evidence="1" id="KW-0805">Transcription regulation</keyword>
<evidence type="ECO:0000313" key="5">
    <source>
        <dbReference type="Proteomes" id="UP001320898"/>
    </source>
</evidence>
<evidence type="ECO:0000313" key="4">
    <source>
        <dbReference type="EMBL" id="MCT8974146.1"/>
    </source>
</evidence>